<evidence type="ECO:0008006" key="3">
    <source>
        <dbReference type="Google" id="ProtNLM"/>
    </source>
</evidence>
<dbReference type="AlphaFoldDB" id="A0A6G1GQK8"/>
<keyword evidence="2" id="KW-1185">Reference proteome</keyword>
<evidence type="ECO:0000313" key="2">
    <source>
        <dbReference type="Proteomes" id="UP000800041"/>
    </source>
</evidence>
<gene>
    <name evidence="1" type="ORF">K402DRAFT_338718</name>
</gene>
<evidence type="ECO:0000313" key="1">
    <source>
        <dbReference type="EMBL" id="KAF1983256.1"/>
    </source>
</evidence>
<dbReference type="InterPro" id="IPR024222">
    <property type="entry name" value="Ten1_fungal"/>
</dbReference>
<dbReference type="InterPro" id="IPR012340">
    <property type="entry name" value="NA-bd_OB-fold"/>
</dbReference>
<dbReference type="GO" id="GO:0016233">
    <property type="term" value="P:telomere capping"/>
    <property type="evidence" value="ECO:0007669"/>
    <property type="project" value="InterPro"/>
</dbReference>
<dbReference type="Pfam" id="PF12658">
    <property type="entry name" value="Ten1"/>
    <property type="match status" value="1"/>
</dbReference>
<dbReference type="GO" id="GO:1990879">
    <property type="term" value="C:CST complex"/>
    <property type="evidence" value="ECO:0007669"/>
    <property type="project" value="InterPro"/>
</dbReference>
<organism evidence="1 2">
    <name type="scientific">Aulographum hederae CBS 113979</name>
    <dbReference type="NCBI Taxonomy" id="1176131"/>
    <lineage>
        <taxon>Eukaryota</taxon>
        <taxon>Fungi</taxon>
        <taxon>Dikarya</taxon>
        <taxon>Ascomycota</taxon>
        <taxon>Pezizomycotina</taxon>
        <taxon>Dothideomycetes</taxon>
        <taxon>Pleosporomycetidae</taxon>
        <taxon>Aulographales</taxon>
        <taxon>Aulographaceae</taxon>
    </lineage>
</organism>
<name>A0A6G1GQK8_9PEZI</name>
<dbReference type="EMBL" id="ML977176">
    <property type="protein sequence ID" value="KAF1983256.1"/>
    <property type="molecule type" value="Genomic_DNA"/>
</dbReference>
<dbReference type="OrthoDB" id="5275361at2759"/>
<dbReference type="GO" id="GO:0043047">
    <property type="term" value="F:single-stranded telomeric DNA binding"/>
    <property type="evidence" value="ECO:0007669"/>
    <property type="project" value="InterPro"/>
</dbReference>
<accession>A0A6G1GQK8</accession>
<dbReference type="Proteomes" id="UP000800041">
    <property type="component" value="Unassembled WGS sequence"/>
</dbReference>
<proteinExistence type="predicted"/>
<dbReference type="Gene3D" id="2.40.50.140">
    <property type="entry name" value="Nucleic acid-binding proteins"/>
    <property type="match status" value="1"/>
</dbReference>
<protein>
    <recommendedName>
        <fullName evidence="3">CST complex subunit Ten1</fullName>
    </recommendedName>
</protein>
<sequence>MARPPPSRLVFLADLQQANLGDKVRFLGCVQRYEIPTATLVLSHDYPREPAPKHAHVNIDHLLESVKSEDIQSGVWLNVVGYVSQHTPKSVHVQALMMWSAGSIKLDVYERALNERLATGT</sequence>
<reference evidence="1" key="1">
    <citation type="journal article" date="2020" name="Stud. Mycol.">
        <title>101 Dothideomycetes genomes: a test case for predicting lifestyles and emergence of pathogens.</title>
        <authorList>
            <person name="Haridas S."/>
            <person name="Albert R."/>
            <person name="Binder M."/>
            <person name="Bloem J."/>
            <person name="Labutti K."/>
            <person name="Salamov A."/>
            <person name="Andreopoulos B."/>
            <person name="Baker S."/>
            <person name="Barry K."/>
            <person name="Bills G."/>
            <person name="Bluhm B."/>
            <person name="Cannon C."/>
            <person name="Castanera R."/>
            <person name="Culley D."/>
            <person name="Daum C."/>
            <person name="Ezra D."/>
            <person name="Gonzalez J."/>
            <person name="Henrissat B."/>
            <person name="Kuo A."/>
            <person name="Liang C."/>
            <person name="Lipzen A."/>
            <person name="Lutzoni F."/>
            <person name="Magnuson J."/>
            <person name="Mondo S."/>
            <person name="Nolan M."/>
            <person name="Ohm R."/>
            <person name="Pangilinan J."/>
            <person name="Park H.-J."/>
            <person name="Ramirez L."/>
            <person name="Alfaro M."/>
            <person name="Sun H."/>
            <person name="Tritt A."/>
            <person name="Yoshinaga Y."/>
            <person name="Zwiers L.-H."/>
            <person name="Turgeon B."/>
            <person name="Goodwin S."/>
            <person name="Spatafora J."/>
            <person name="Crous P."/>
            <person name="Grigoriev I."/>
        </authorList>
    </citation>
    <scope>NUCLEOTIDE SEQUENCE</scope>
    <source>
        <strain evidence="1">CBS 113979</strain>
    </source>
</reference>